<evidence type="ECO:0000313" key="2">
    <source>
        <dbReference type="EMBL" id="KAF2398651.1"/>
    </source>
</evidence>
<dbReference type="AlphaFoldDB" id="A0A6G1HRW7"/>
<keyword evidence="3" id="KW-1185">Reference proteome</keyword>
<name>A0A6G1HRW7_9PEZI</name>
<feature type="region of interest" description="Disordered" evidence="1">
    <location>
        <begin position="53"/>
        <end position="95"/>
    </location>
</feature>
<evidence type="ECO:0000313" key="3">
    <source>
        <dbReference type="Proteomes" id="UP000799640"/>
    </source>
</evidence>
<organism evidence="2 3">
    <name type="scientific">Trichodelitschia bisporula</name>
    <dbReference type="NCBI Taxonomy" id="703511"/>
    <lineage>
        <taxon>Eukaryota</taxon>
        <taxon>Fungi</taxon>
        <taxon>Dikarya</taxon>
        <taxon>Ascomycota</taxon>
        <taxon>Pezizomycotina</taxon>
        <taxon>Dothideomycetes</taxon>
        <taxon>Dothideomycetes incertae sedis</taxon>
        <taxon>Phaeotrichales</taxon>
        <taxon>Phaeotrichaceae</taxon>
        <taxon>Trichodelitschia</taxon>
    </lineage>
</organism>
<reference evidence="2" key="1">
    <citation type="journal article" date="2020" name="Stud. Mycol.">
        <title>101 Dothideomycetes genomes: a test case for predicting lifestyles and emergence of pathogens.</title>
        <authorList>
            <person name="Haridas S."/>
            <person name="Albert R."/>
            <person name="Binder M."/>
            <person name="Bloem J."/>
            <person name="Labutti K."/>
            <person name="Salamov A."/>
            <person name="Andreopoulos B."/>
            <person name="Baker S."/>
            <person name="Barry K."/>
            <person name="Bills G."/>
            <person name="Bluhm B."/>
            <person name="Cannon C."/>
            <person name="Castanera R."/>
            <person name="Culley D."/>
            <person name="Daum C."/>
            <person name="Ezra D."/>
            <person name="Gonzalez J."/>
            <person name="Henrissat B."/>
            <person name="Kuo A."/>
            <person name="Liang C."/>
            <person name="Lipzen A."/>
            <person name="Lutzoni F."/>
            <person name="Magnuson J."/>
            <person name="Mondo S."/>
            <person name="Nolan M."/>
            <person name="Ohm R."/>
            <person name="Pangilinan J."/>
            <person name="Park H.-J."/>
            <person name="Ramirez L."/>
            <person name="Alfaro M."/>
            <person name="Sun H."/>
            <person name="Tritt A."/>
            <person name="Yoshinaga Y."/>
            <person name="Zwiers L.-H."/>
            <person name="Turgeon B."/>
            <person name="Goodwin S."/>
            <person name="Spatafora J."/>
            <person name="Crous P."/>
            <person name="Grigoriev I."/>
        </authorList>
    </citation>
    <scope>NUCLEOTIDE SEQUENCE</scope>
    <source>
        <strain evidence="2">CBS 262.69</strain>
    </source>
</reference>
<accession>A0A6G1HRW7</accession>
<sequence>MAMRLPPYVTVREPPELVSSPYRYAHHPNRARSSSNHPPLGILIAQLLLAENRPRTVQHPSPRRGLNGRPATHSEAAQRHRQPRHPSPIFLTRAR</sequence>
<dbReference type="EMBL" id="ML996699">
    <property type="protein sequence ID" value="KAF2398651.1"/>
    <property type="molecule type" value="Genomic_DNA"/>
</dbReference>
<gene>
    <name evidence="2" type="ORF">EJ06DRAFT_86777</name>
</gene>
<proteinExistence type="predicted"/>
<dbReference type="Proteomes" id="UP000799640">
    <property type="component" value="Unassembled WGS sequence"/>
</dbReference>
<protein>
    <submittedName>
        <fullName evidence="2">Uncharacterized protein</fullName>
    </submittedName>
</protein>
<evidence type="ECO:0000256" key="1">
    <source>
        <dbReference type="SAM" id="MobiDB-lite"/>
    </source>
</evidence>